<evidence type="ECO:0000313" key="3">
    <source>
        <dbReference type="Proteomes" id="UP000092600"/>
    </source>
</evidence>
<dbReference type="GO" id="GO:0042651">
    <property type="term" value="C:thylakoid membrane"/>
    <property type="evidence" value="ECO:0007669"/>
    <property type="project" value="TreeGrafter"/>
</dbReference>
<feature type="region of interest" description="Disordered" evidence="1">
    <location>
        <begin position="357"/>
        <end position="396"/>
    </location>
</feature>
<evidence type="ECO:0000256" key="1">
    <source>
        <dbReference type="SAM" id="MobiDB-lite"/>
    </source>
</evidence>
<evidence type="ECO:0000313" key="2">
    <source>
        <dbReference type="EMBL" id="OAY66755.1"/>
    </source>
</evidence>
<dbReference type="InterPro" id="IPR044680">
    <property type="entry name" value="EX1/2"/>
</dbReference>
<dbReference type="PANTHER" id="PTHR33917:SF2">
    <property type="entry name" value="PROTEIN EXECUTER 2, CHLOROPLASTIC"/>
    <property type="match status" value="1"/>
</dbReference>
<proteinExistence type="predicted"/>
<gene>
    <name evidence="2" type="ORF">ACMD2_24909</name>
</gene>
<feature type="region of interest" description="Disordered" evidence="1">
    <location>
        <begin position="244"/>
        <end position="315"/>
    </location>
</feature>
<dbReference type="EMBL" id="LSRQ01005968">
    <property type="protein sequence ID" value="OAY66755.1"/>
    <property type="molecule type" value="Genomic_DNA"/>
</dbReference>
<dbReference type="Proteomes" id="UP000092600">
    <property type="component" value="Unassembled WGS sequence"/>
</dbReference>
<feature type="compositionally biased region" description="Low complexity" evidence="1">
    <location>
        <begin position="247"/>
        <end position="256"/>
    </location>
</feature>
<name>A0A199UQ67_ANACO</name>
<feature type="compositionally biased region" description="Basic and acidic residues" evidence="1">
    <location>
        <begin position="257"/>
        <end position="266"/>
    </location>
</feature>
<feature type="compositionally biased region" description="Basic and acidic residues" evidence="1">
    <location>
        <begin position="279"/>
        <end position="305"/>
    </location>
</feature>
<comment type="caution">
    <text evidence="2">The sequence shown here is derived from an EMBL/GenBank/DDBJ whole genome shotgun (WGS) entry which is preliminary data.</text>
</comment>
<protein>
    <submittedName>
        <fullName evidence="2">Protein EXECUTER 2, chloroplastic</fullName>
    </submittedName>
</protein>
<sequence length="653" mass="71117">MAAANAWGVAAPPPPPPQQAAALHLVRRPSAVVPAPAGRLTLGGGAVLRRRLIALRNGRNPSSLCCRCSAASSAAGGGGGGGGSGFADWDWSRWSRHFSEIDQAENYASVLKFQLEEAIEKEDFSEAAKLKRAITEATSKDTVAEVMSELKNAIEEQRYHDASRLRRVAGTGLVGWWVGYAKDSDDPFGRIVRITPSVGRYVARSYSPRQLLTESSGTPLFEIFLIKDDDGTYTMQVVSLQSVKGNSTLSASSPSKSTEDSTKVEVENPSIESPMINEATKEKGNDGAKAKTNEEISEKEEDVKGGDAVNSKDNGEDGLKSVIKFLKERIPGFKVQVLDVSVPEEIKVETEIVEQLAQENDEKADSSEDSADETADLENDQQEEETLPVDEASEEAGKDSKLKLFIGGVLHNKEDVSPKAYARVPAEMKSMEKDSFVLHISGRNSNADTGEAKAAKIKVAAIAAQVASDLMPSEVAKAFWSTSKATSKVTKDVQEVLKLALSQAQRRNRLSNTTVFNRIIMDNNGRDPFDGLYVGAFGPYGPEVVQLRRKYGHWNDSDEMDQNRVTFRAKIGKGNRLLNRGIYPEELGVVGSFKGQGRIAEPGFKNPRWVDGELLQLNGKGMGPHIRGAELGFLYIVPEQSFLVLFDRLNLPE</sequence>
<dbReference type="STRING" id="4615.A0A199UQ67"/>
<accession>A0A199UQ67</accession>
<feature type="compositionally biased region" description="Acidic residues" evidence="1">
    <location>
        <begin position="367"/>
        <end position="394"/>
    </location>
</feature>
<dbReference type="Pfam" id="PF12014">
    <property type="entry name" value="Cyclin_D1_bind"/>
    <property type="match status" value="2"/>
</dbReference>
<dbReference type="GO" id="GO:0010343">
    <property type="term" value="P:singlet oxygen-mediated programmed cell death"/>
    <property type="evidence" value="ECO:0007669"/>
    <property type="project" value="InterPro"/>
</dbReference>
<dbReference type="PANTHER" id="PTHR33917">
    <property type="entry name" value="PROTEIN EXECUTER 1, CHLOROPLASTIC"/>
    <property type="match status" value="1"/>
</dbReference>
<dbReference type="AlphaFoldDB" id="A0A199UQ67"/>
<reference evidence="2 3" key="1">
    <citation type="journal article" date="2016" name="DNA Res.">
        <title>The draft genome of MD-2 pineapple using hybrid error correction of long reads.</title>
        <authorList>
            <person name="Redwan R.M."/>
            <person name="Saidin A."/>
            <person name="Kumar S.V."/>
        </authorList>
    </citation>
    <scope>NUCLEOTIDE SEQUENCE [LARGE SCALE GENOMIC DNA]</scope>
    <source>
        <strain evidence="3">cv. MD2</strain>
        <tissue evidence="2">Leaf</tissue>
    </source>
</reference>
<organism evidence="2 3">
    <name type="scientific">Ananas comosus</name>
    <name type="common">Pineapple</name>
    <name type="synonym">Ananas ananas</name>
    <dbReference type="NCBI Taxonomy" id="4615"/>
    <lineage>
        <taxon>Eukaryota</taxon>
        <taxon>Viridiplantae</taxon>
        <taxon>Streptophyta</taxon>
        <taxon>Embryophyta</taxon>
        <taxon>Tracheophyta</taxon>
        <taxon>Spermatophyta</taxon>
        <taxon>Magnoliopsida</taxon>
        <taxon>Liliopsida</taxon>
        <taxon>Poales</taxon>
        <taxon>Bromeliaceae</taxon>
        <taxon>Bromelioideae</taxon>
        <taxon>Ananas</taxon>
    </lineage>
</organism>